<evidence type="ECO:0000313" key="4">
    <source>
        <dbReference type="Proteomes" id="UP000242474"/>
    </source>
</evidence>
<evidence type="ECO:0000259" key="2">
    <source>
        <dbReference type="PROSITE" id="PS50217"/>
    </source>
</evidence>
<dbReference type="Pfam" id="PF07716">
    <property type="entry name" value="bZIP_2"/>
    <property type="match status" value="1"/>
</dbReference>
<gene>
    <name evidence="3" type="ORF">COEREDRAFT_89023</name>
</gene>
<dbReference type="SMART" id="SM00338">
    <property type="entry name" value="BRLZ"/>
    <property type="match status" value="1"/>
</dbReference>
<dbReference type="InterPro" id="IPR046347">
    <property type="entry name" value="bZIP_sf"/>
</dbReference>
<dbReference type="GO" id="GO:0003700">
    <property type="term" value="F:DNA-binding transcription factor activity"/>
    <property type="evidence" value="ECO:0007669"/>
    <property type="project" value="InterPro"/>
</dbReference>
<organism evidence="3 4">
    <name type="scientific">Coemansia reversa (strain ATCC 12441 / NRRL 1564)</name>
    <dbReference type="NCBI Taxonomy" id="763665"/>
    <lineage>
        <taxon>Eukaryota</taxon>
        <taxon>Fungi</taxon>
        <taxon>Fungi incertae sedis</taxon>
        <taxon>Zoopagomycota</taxon>
        <taxon>Kickxellomycotina</taxon>
        <taxon>Kickxellomycetes</taxon>
        <taxon>Kickxellales</taxon>
        <taxon>Kickxellaceae</taxon>
        <taxon>Coemansia</taxon>
    </lineage>
</organism>
<dbReference type="Proteomes" id="UP000242474">
    <property type="component" value="Unassembled WGS sequence"/>
</dbReference>
<feature type="domain" description="BZIP" evidence="2">
    <location>
        <begin position="96"/>
        <end position="159"/>
    </location>
</feature>
<name>A0A2G5B4Y4_COERN</name>
<accession>A0A2G5B4Y4</accession>
<keyword evidence="1" id="KW-0175">Coiled coil</keyword>
<evidence type="ECO:0000256" key="1">
    <source>
        <dbReference type="SAM" id="Coils"/>
    </source>
</evidence>
<dbReference type="Gene3D" id="1.20.5.170">
    <property type="match status" value="1"/>
</dbReference>
<protein>
    <recommendedName>
        <fullName evidence="2">BZIP domain-containing protein</fullName>
    </recommendedName>
</protein>
<dbReference type="AlphaFoldDB" id="A0A2G5B4Y4"/>
<dbReference type="PROSITE" id="PS50217">
    <property type="entry name" value="BZIP"/>
    <property type="match status" value="1"/>
</dbReference>
<evidence type="ECO:0000313" key="3">
    <source>
        <dbReference type="EMBL" id="PIA14065.1"/>
    </source>
</evidence>
<dbReference type="SUPFAM" id="SSF57959">
    <property type="entry name" value="Leucine zipper domain"/>
    <property type="match status" value="1"/>
</dbReference>
<dbReference type="EMBL" id="KZ303522">
    <property type="protein sequence ID" value="PIA14065.1"/>
    <property type="molecule type" value="Genomic_DNA"/>
</dbReference>
<keyword evidence="4" id="KW-1185">Reference proteome</keyword>
<dbReference type="PROSITE" id="PS00036">
    <property type="entry name" value="BZIP_BASIC"/>
    <property type="match status" value="1"/>
</dbReference>
<proteinExistence type="predicted"/>
<reference evidence="3 4" key="1">
    <citation type="journal article" date="2015" name="Genome Biol. Evol.">
        <title>Phylogenomic analyses indicate that early fungi evolved digesting cell walls of algal ancestors of land plants.</title>
        <authorList>
            <person name="Chang Y."/>
            <person name="Wang S."/>
            <person name="Sekimoto S."/>
            <person name="Aerts A.L."/>
            <person name="Choi C."/>
            <person name="Clum A."/>
            <person name="LaButti K.M."/>
            <person name="Lindquist E.A."/>
            <person name="Yee Ngan C."/>
            <person name="Ohm R.A."/>
            <person name="Salamov A.A."/>
            <person name="Grigoriev I.V."/>
            <person name="Spatafora J.W."/>
            <person name="Berbee M.L."/>
        </authorList>
    </citation>
    <scope>NUCLEOTIDE SEQUENCE [LARGE SCALE GENOMIC DNA]</scope>
    <source>
        <strain evidence="3 4">NRRL 1564</strain>
    </source>
</reference>
<sequence>MRSSEGDDYFALEYSDTDGNYSIGEKGSYCDSLSLPAESSMPRLPIPATVVGARDKYDRHAMVVEAGPSFGSAEAISEEMLPAEMVREEEEERGEQSPRTARRQRNRLAAARMRTRQKQHLAQLERRKEGLERRAAQLEEELRMVQRQNSPFDSSIDKLAEMIDDLTKVEHTMLTGIDECKSLLRNLESLCERPQ</sequence>
<dbReference type="OrthoDB" id="5566657at2759"/>
<dbReference type="CDD" id="cd14686">
    <property type="entry name" value="bZIP"/>
    <property type="match status" value="1"/>
</dbReference>
<feature type="coiled-coil region" evidence="1">
    <location>
        <begin position="114"/>
        <end position="148"/>
    </location>
</feature>
<dbReference type="InterPro" id="IPR004827">
    <property type="entry name" value="bZIP"/>
</dbReference>